<accession>A0A7W3PJF7</accession>
<keyword evidence="3" id="KW-1185">Reference proteome</keyword>
<protein>
    <submittedName>
        <fullName evidence="2">Uncharacterized protein</fullName>
    </submittedName>
</protein>
<dbReference type="EMBL" id="BJUV01000026">
    <property type="protein sequence ID" value="GEK84033.1"/>
    <property type="molecule type" value="Genomic_DNA"/>
</dbReference>
<sequence length="103" mass="11434">MSVQPKTEPVTEAPVTPGDRVLLGYPMTAIPEPTWAVVDFVQWVLAEEILRGNTQTRPWKVGYRITLIDPSGHALEQLGVAFLDDDGHDMDGFVLDIDRTTTN</sequence>
<name>A0A7W3PJF7_9MICO</name>
<evidence type="ECO:0000313" key="4">
    <source>
        <dbReference type="Proteomes" id="UP000522688"/>
    </source>
</evidence>
<gene>
    <name evidence="2" type="ORF">FB463_002651</name>
    <name evidence="1" type="ORF">FFA01_23420</name>
</gene>
<organism evidence="2 4">
    <name type="scientific">Frigoribacterium faeni</name>
    <dbReference type="NCBI Taxonomy" id="145483"/>
    <lineage>
        <taxon>Bacteria</taxon>
        <taxon>Bacillati</taxon>
        <taxon>Actinomycetota</taxon>
        <taxon>Actinomycetes</taxon>
        <taxon>Micrococcales</taxon>
        <taxon>Microbacteriaceae</taxon>
        <taxon>Frigoribacterium</taxon>
    </lineage>
</organism>
<proteinExistence type="predicted"/>
<reference evidence="1 3" key="1">
    <citation type="submission" date="2019-07" db="EMBL/GenBank/DDBJ databases">
        <title>Whole genome shotgun sequence of Frigoribacterium faeni NBRC 103066.</title>
        <authorList>
            <person name="Hosoyama A."/>
            <person name="Uohara A."/>
            <person name="Ohji S."/>
            <person name="Ichikawa N."/>
        </authorList>
    </citation>
    <scope>NUCLEOTIDE SEQUENCE [LARGE SCALE GENOMIC DNA]</scope>
    <source>
        <strain evidence="1 3">NBRC 103066</strain>
    </source>
</reference>
<evidence type="ECO:0000313" key="1">
    <source>
        <dbReference type="EMBL" id="GEK84033.1"/>
    </source>
</evidence>
<dbReference type="Proteomes" id="UP000321154">
    <property type="component" value="Unassembled WGS sequence"/>
</dbReference>
<evidence type="ECO:0000313" key="3">
    <source>
        <dbReference type="Proteomes" id="UP000321154"/>
    </source>
</evidence>
<comment type="caution">
    <text evidence="2">The sequence shown here is derived from an EMBL/GenBank/DDBJ whole genome shotgun (WGS) entry which is preliminary data.</text>
</comment>
<dbReference type="Proteomes" id="UP000522688">
    <property type="component" value="Unassembled WGS sequence"/>
</dbReference>
<dbReference type="EMBL" id="JACGWW010000004">
    <property type="protein sequence ID" value="MBA8814380.1"/>
    <property type="molecule type" value="Genomic_DNA"/>
</dbReference>
<dbReference type="AlphaFoldDB" id="A0A7W3PJF7"/>
<dbReference type="RefSeq" id="WP_146856345.1">
    <property type="nucleotide sequence ID" value="NZ_BAAAHR010000003.1"/>
</dbReference>
<reference evidence="2 4" key="2">
    <citation type="submission" date="2020-07" db="EMBL/GenBank/DDBJ databases">
        <title>Sequencing the genomes of 1000 actinobacteria strains.</title>
        <authorList>
            <person name="Klenk H.-P."/>
        </authorList>
    </citation>
    <scope>NUCLEOTIDE SEQUENCE [LARGE SCALE GENOMIC DNA]</scope>
    <source>
        <strain evidence="2 4">DSM 10309</strain>
    </source>
</reference>
<dbReference type="OrthoDB" id="9942791at2"/>
<evidence type="ECO:0000313" key="2">
    <source>
        <dbReference type="EMBL" id="MBA8814380.1"/>
    </source>
</evidence>